<protein>
    <submittedName>
        <fullName evidence="1">Uncharacterized protein</fullName>
    </submittedName>
</protein>
<dbReference type="AlphaFoldDB" id="A0A4V1WL92"/>
<proteinExistence type="predicted"/>
<accession>A0A4V1WL92</accession>
<sequence length="92" mass="9975">MVVGLRTSEEPRCDFESQATSHQWQMDKGGASFTVLSRCIDQFKVGSLGLGCIYGGQKGRNLLFCICMQLLKNGGVNSDAATTTAECIFYAL</sequence>
<gene>
    <name evidence="1" type="ORF">AA0114_g11610</name>
</gene>
<evidence type="ECO:0000313" key="1">
    <source>
        <dbReference type="EMBL" id="RYN36563.1"/>
    </source>
</evidence>
<dbReference type="Proteomes" id="UP000292402">
    <property type="component" value="Unassembled WGS sequence"/>
</dbReference>
<comment type="caution">
    <text evidence="1">The sequence shown here is derived from an EMBL/GenBank/DDBJ whole genome shotgun (WGS) entry which is preliminary data.</text>
</comment>
<dbReference type="EMBL" id="PDXA01000063">
    <property type="protein sequence ID" value="RYN36563.1"/>
    <property type="molecule type" value="Genomic_DNA"/>
</dbReference>
<name>A0A4V1WL92_9PLEO</name>
<organism evidence="1 2">
    <name type="scientific">Alternaria tenuissima</name>
    <dbReference type="NCBI Taxonomy" id="119927"/>
    <lineage>
        <taxon>Eukaryota</taxon>
        <taxon>Fungi</taxon>
        <taxon>Dikarya</taxon>
        <taxon>Ascomycota</taxon>
        <taxon>Pezizomycotina</taxon>
        <taxon>Dothideomycetes</taxon>
        <taxon>Pleosporomycetidae</taxon>
        <taxon>Pleosporales</taxon>
        <taxon>Pleosporineae</taxon>
        <taxon>Pleosporaceae</taxon>
        <taxon>Alternaria</taxon>
        <taxon>Alternaria sect. Alternaria</taxon>
        <taxon>Alternaria alternata complex</taxon>
    </lineage>
</organism>
<evidence type="ECO:0000313" key="2">
    <source>
        <dbReference type="Proteomes" id="UP000292402"/>
    </source>
</evidence>
<reference evidence="2" key="1">
    <citation type="journal article" date="2019" name="bioRxiv">
        <title>Genomics, evolutionary history and diagnostics of the Alternaria alternata species group including apple and Asian pear pathotypes.</title>
        <authorList>
            <person name="Armitage A.D."/>
            <person name="Cockerton H.M."/>
            <person name="Sreenivasaprasad S."/>
            <person name="Woodhall J.W."/>
            <person name="Lane C.R."/>
            <person name="Harrison R.J."/>
            <person name="Clarkson J.P."/>
        </authorList>
    </citation>
    <scope>NUCLEOTIDE SEQUENCE [LARGE SCALE GENOMIC DNA]</scope>
    <source>
        <strain evidence="2">FERA 1082</strain>
    </source>
</reference>